<evidence type="ECO:0008006" key="3">
    <source>
        <dbReference type="Google" id="ProtNLM"/>
    </source>
</evidence>
<evidence type="ECO:0000313" key="1">
    <source>
        <dbReference type="EMBL" id="SDK23915.1"/>
    </source>
</evidence>
<dbReference type="RefSeq" id="WP_090763310.1">
    <property type="nucleotide sequence ID" value="NZ_FNFB01000006.1"/>
</dbReference>
<keyword evidence="2" id="KW-1185">Reference proteome</keyword>
<dbReference type="AlphaFoldDB" id="A0A1G9ABH9"/>
<evidence type="ECO:0000313" key="2">
    <source>
        <dbReference type="Proteomes" id="UP000198683"/>
    </source>
</evidence>
<dbReference type="Proteomes" id="UP000198683">
    <property type="component" value="Unassembled WGS sequence"/>
</dbReference>
<reference evidence="1 2" key="1">
    <citation type="submission" date="2016-10" db="EMBL/GenBank/DDBJ databases">
        <authorList>
            <person name="de Groot N.N."/>
        </authorList>
    </citation>
    <scope>NUCLEOTIDE SEQUENCE [LARGE SCALE GENOMIC DNA]</scope>
    <source>
        <strain evidence="1 2">CGMCC 4.5681</strain>
    </source>
</reference>
<protein>
    <recommendedName>
        <fullName evidence="3">Excreted virulence factor EspC, type VII ESX diderm</fullName>
    </recommendedName>
</protein>
<dbReference type="EMBL" id="FNFB01000006">
    <property type="protein sequence ID" value="SDK23915.1"/>
    <property type="molecule type" value="Genomic_DNA"/>
</dbReference>
<gene>
    <name evidence="1" type="ORF">SAMN05421874_10692</name>
</gene>
<accession>A0A1G9ABH9</accession>
<dbReference type="STRING" id="683260.SAMN05421874_10692"/>
<sequence length="110" mass="12005">MADLDLHLSALEKCRTAIYVTAGQYLDILTDRNPGELTYDDRGEVRNQRTPVARETFGALDDSAALAAEAGRVWDTIIGEMDAARRKLKGVEGGLSSVEENVRTAHRATS</sequence>
<proteinExistence type="predicted"/>
<name>A0A1G9ABH9_9ACTN</name>
<organism evidence="1 2">
    <name type="scientific">Nonomuraea maritima</name>
    <dbReference type="NCBI Taxonomy" id="683260"/>
    <lineage>
        <taxon>Bacteria</taxon>
        <taxon>Bacillati</taxon>
        <taxon>Actinomycetota</taxon>
        <taxon>Actinomycetes</taxon>
        <taxon>Streptosporangiales</taxon>
        <taxon>Streptosporangiaceae</taxon>
        <taxon>Nonomuraea</taxon>
    </lineage>
</organism>
<dbReference type="OrthoDB" id="3543865at2"/>